<dbReference type="EMBL" id="BAAAQM010000001">
    <property type="protein sequence ID" value="GAA1949514.1"/>
    <property type="molecule type" value="Genomic_DNA"/>
</dbReference>
<dbReference type="SMART" id="SM00028">
    <property type="entry name" value="TPR"/>
    <property type="match status" value="8"/>
</dbReference>
<dbReference type="InterPro" id="IPR036388">
    <property type="entry name" value="WH-like_DNA-bd_sf"/>
</dbReference>
<dbReference type="PANTHER" id="PTHR47691">
    <property type="entry name" value="REGULATOR-RELATED"/>
    <property type="match status" value="1"/>
</dbReference>
<keyword evidence="5" id="KW-1185">Reference proteome</keyword>
<accession>A0ABP5BND1</accession>
<dbReference type="Gene3D" id="1.25.40.10">
    <property type="entry name" value="Tetratricopeptide repeat domain"/>
    <property type="match status" value="2"/>
</dbReference>
<dbReference type="Gene3D" id="1.10.10.10">
    <property type="entry name" value="Winged helix-like DNA-binding domain superfamily/Winged helix DNA-binding domain"/>
    <property type="match status" value="1"/>
</dbReference>
<dbReference type="InterPro" id="IPR027417">
    <property type="entry name" value="P-loop_NTPase"/>
</dbReference>
<evidence type="ECO:0000256" key="1">
    <source>
        <dbReference type="PROSITE-ProRule" id="PRU00339"/>
    </source>
</evidence>
<dbReference type="PROSITE" id="PS50005">
    <property type="entry name" value="TPR"/>
    <property type="match status" value="2"/>
</dbReference>
<dbReference type="Proteomes" id="UP001499854">
    <property type="component" value="Unassembled WGS sequence"/>
</dbReference>
<dbReference type="Pfam" id="PF00931">
    <property type="entry name" value="NB-ARC"/>
    <property type="match status" value="1"/>
</dbReference>
<comment type="caution">
    <text evidence="4">The sequence shown here is derived from an EMBL/GenBank/DDBJ whole genome shotgun (WGS) entry which is preliminary data.</text>
</comment>
<dbReference type="SUPFAM" id="SSF52540">
    <property type="entry name" value="P-loop containing nucleoside triphosphate hydrolases"/>
    <property type="match status" value="1"/>
</dbReference>
<dbReference type="PRINTS" id="PR00364">
    <property type="entry name" value="DISEASERSIST"/>
</dbReference>
<evidence type="ECO:0000313" key="5">
    <source>
        <dbReference type="Proteomes" id="UP001499854"/>
    </source>
</evidence>
<feature type="region of interest" description="Disordered" evidence="2">
    <location>
        <begin position="477"/>
        <end position="497"/>
    </location>
</feature>
<evidence type="ECO:0000256" key="2">
    <source>
        <dbReference type="SAM" id="MobiDB-lite"/>
    </source>
</evidence>
<feature type="domain" description="NB-ARC" evidence="3">
    <location>
        <begin position="155"/>
        <end position="303"/>
    </location>
</feature>
<evidence type="ECO:0000259" key="3">
    <source>
        <dbReference type="Pfam" id="PF00931"/>
    </source>
</evidence>
<dbReference type="SUPFAM" id="SSF48452">
    <property type="entry name" value="TPR-like"/>
    <property type="match status" value="3"/>
</dbReference>
<dbReference type="InterPro" id="IPR019734">
    <property type="entry name" value="TPR_rpt"/>
</dbReference>
<feature type="repeat" description="TPR" evidence="1">
    <location>
        <begin position="608"/>
        <end position="641"/>
    </location>
</feature>
<gene>
    <name evidence="4" type="ORF">GCM10009838_00720</name>
</gene>
<protein>
    <submittedName>
        <fullName evidence="4">Tetratricopeptide repeat protein</fullName>
    </submittedName>
</protein>
<organism evidence="4 5">
    <name type="scientific">Catenulispora subtropica</name>
    <dbReference type="NCBI Taxonomy" id="450798"/>
    <lineage>
        <taxon>Bacteria</taxon>
        <taxon>Bacillati</taxon>
        <taxon>Actinomycetota</taxon>
        <taxon>Actinomycetes</taxon>
        <taxon>Catenulisporales</taxon>
        <taxon>Catenulisporaceae</taxon>
        <taxon>Catenulispora</taxon>
    </lineage>
</organism>
<dbReference type="Pfam" id="PF13424">
    <property type="entry name" value="TPR_12"/>
    <property type="match status" value="4"/>
</dbReference>
<dbReference type="InterPro" id="IPR011990">
    <property type="entry name" value="TPR-like_helical_dom_sf"/>
</dbReference>
<feature type="repeat" description="TPR" evidence="1">
    <location>
        <begin position="768"/>
        <end position="801"/>
    </location>
</feature>
<sequence length="900" mass="97399">MCEIVGGTRKMAANGAPDPSQVRDLAEFITMLGELRQWAGAPSYRVLAKRVGPLSRPPQTVAHTTVASVFQPQRRRLDIDFVTTIVRALGVDESQVTLWRQACVRVHVAAKAGASVGPLRQLPADLATLTGRDVELQRILDIAAAVDSESATVVVSAIDGMAGIGKTALAVRAGHLLAEKFPDGQLFVDLHAHTAGTGPRDPNGALGQMLQALGLDPRAIPAELEERAKAFRNRLAGSRTLILLDDAASERQVRPLLPAAPGCMVLITSRNRLKALDHAHPLPLDVLDPADAIALFRAYAGPDRIAADDPALGRIAALCGYLPLALRIAAANLAHRPTWTTDHLEVRLRAGLADLAAFDDGDRQVRAAFDLSYSNLTPDQQAAFRYLGLIPGPDGDVYAAAALLDSGLNEADMLLQELTDRSLLTETAPGRYRLHDLLRKYARTLAASHDSTERRKTALDRLLHYYAYTAQTASTPIARWPRPAPNGPAPAHIPDVSDPETARAWLRAEHPNLDAAYNYARDLDHHTIALAAGMAEILLSDGAWIRALEVHRSAAEAAARRDHSAAHAAALTDLGQVQQLMGDYPGATDVLAQALEIHRQIGNHLGEANTLNGLGQIHQQIGNYPSAAETHARALEIYRQIGSLLGEANALTALGHVQYLIGDYPGATDVLAQALEIHRRIGNHLGEANALTALGRVRHQVGDYPGAVQFHTQALEFYRQIGNRLSEANALTNLGRVQHLIGDCSGAAQDHMRALEIYRQIGNRPGEAHALTNLGRVRHQSGDYPGAAEAHTRALEIHRQIGNPSNEAWALNFYAATIAALGDRPHAFTLYQQALAMNRALHKPDDEAISLEGVADHHFSTGDPAQGMAYLNQALEIYRRLGMDPDIKRVQTRLDEFDEQ</sequence>
<reference evidence="5" key="1">
    <citation type="journal article" date="2019" name="Int. J. Syst. Evol. Microbiol.">
        <title>The Global Catalogue of Microorganisms (GCM) 10K type strain sequencing project: providing services to taxonomists for standard genome sequencing and annotation.</title>
        <authorList>
            <consortium name="The Broad Institute Genomics Platform"/>
            <consortium name="The Broad Institute Genome Sequencing Center for Infectious Disease"/>
            <person name="Wu L."/>
            <person name="Ma J."/>
        </authorList>
    </citation>
    <scope>NUCLEOTIDE SEQUENCE [LARGE SCALE GENOMIC DNA]</scope>
    <source>
        <strain evidence="5">JCM 16013</strain>
    </source>
</reference>
<keyword evidence="1" id="KW-0802">TPR repeat</keyword>
<evidence type="ECO:0000313" key="4">
    <source>
        <dbReference type="EMBL" id="GAA1949514.1"/>
    </source>
</evidence>
<name>A0ABP5BND1_9ACTN</name>
<dbReference type="PANTHER" id="PTHR47691:SF3">
    <property type="entry name" value="HTH-TYPE TRANSCRIPTIONAL REGULATOR RV0890C-RELATED"/>
    <property type="match status" value="1"/>
</dbReference>
<dbReference type="InterPro" id="IPR002182">
    <property type="entry name" value="NB-ARC"/>
</dbReference>
<proteinExistence type="predicted"/>
<dbReference type="Gene3D" id="3.40.50.300">
    <property type="entry name" value="P-loop containing nucleotide triphosphate hydrolases"/>
    <property type="match status" value="1"/>
</dbReference>